<comment type="caution">
    <text evidence="2">The sequence shown here is derived from an EMBL/GenBank/DDBJ whole genome shotgun (WGS) entry which is preliminary data.</text>
</comment>
<proteinExistence type="predicted"/>
<evidence type="ECO:0008006" key="4">
    <source>
        <dbReference type="Google" id="ProtNLM"/>
    </source>
</evidence>
<protein>
    <recommendedName>
        <fullName evidence="4">Nicotinamide riboside transporter PnuC</fullName>
    </recommendedName>
</protein>
<dbReference type="Proteomes" id="UP000472320">
    <property type="component" value="Unassembled WGS sequence"/>
</dbReference>
<gene>
    <name evidence="2" type="ORF">GM658_17705</name>
</gene>
<dbReference type="AlphaFoldDB" id="A0A6L6QKJ0"/>
<keyword evidence="1" id="KW-0812">Transmembrane</keyword>
<dbReference type="OrthoDB" id="8777346at2"/>
<evidence type="ECO:0000313" key="2">
    <source>
        <dbReference type="EMBL" id="MTW12447.1"/>
    </source>
</evidence>
<feature type="transmembrane region" description="Helical" evidence="1">
    <location>
        <begin position="38"/>
        <end position="54"/>
    </location>
</feature>
<evidence type="ECO:0000256" key="1">
    <source>
        <dbReference type="SAM" id="Phobius"/>
    </source>
</evidence>
<keyword evidence="1" id="KW-0472">Membrane</keyword>
<name>A0A6L6QKJ0_9BURK</name>
<dbReference type="EMBL" id="WNKX01000014">
    <property type="protein sequence ID" value="MTW12447.1"/>
    <property type="molecule type" value="Genomic_DNA"/>
</dbReference>
<keyword evidence="1" id="KW-1133">Transmembrane helix</keyword>
<feature type="transmembrane region" description="Helical" evidence="1">
    <location>
        <begin position="60"/>
        <end position="80"/>
    </location>
</feature>
<feature type="transmembrane region" description="Helical" evidence="1">
    <location>
        <begin position="85"/>
        <end position="104"/>
    </location>
</feature>
<keyword evidence="3" id="KW-1185">Reference proteome</keyword>
<sequence length="148" mass="15902">MTLPVSSDPTVASSARWFWWIAGLSLVNLFLFYSGSNTNFVIGLGMTAVVSAAFSDPKVVGLILSALIIGHYGVIGYFALRDKLWAFYIGLAVYILDALVYAAIADWMPVAFHAYVIFHLFKGISALRGRSAAAPAPMEQAQPPEAGA</sequence>
<evidence type="ECO:0000313" key="3">
    <source>
        <dbReference type="Proteomes" id="UP000472320"/>
    </source>
</evidence>
<accession>A0A6L6QKJ0</accession>
<feature type="transmembrane region" description="Helical" evidence="1">
    <location>
        <begin position="17"/>
        <end position="33"/>
    </location>
</feature>
<organism evidence="2 3">
    <name type="scientific">Massilia eburnea</name>
    <dbReference type="NCBI Taxonomy" id="1776165"/>
    <lineage>
        <taxon>Bacteria</taxon>
        <taxon>Pseudomonadati</taxon>
        <taxon>Pseudomonadota</taxon>
        <taxon>Betaproteobacteria</taxon>
        <taxon>Burkholderiales</taxon>
        <taxon>Oxalobacteraceae</taxon>
        <taxon>Telluria group</taxon>
        <taxon>Massilia</taxon>
    </lineage>
</organism>
<dbReference type="RefSeq" id="WP_155455385.1">
    <property type="nucleotide sequence ID" value="NZ_WNKX01000014.1"/>
</dbReference>
<reference evidence="2 3" key="1">
    <citation type="submission" date="2019-11" db="EMBL/GenBank/DDBJ databases">
        <title>Type strains purchased from KCTC, JCM and DSMZ.</title>
        <authorList>
            <person name="Lu H."/>
        </authorList>
    </citation>
    <scope>NUCLEOTIDE SEQUENCE [LARGE SCALE GENOMIC DNA]</scope>
    <source>
        <strain evidence="2 3">JCM 31587</strain>
    </source>
</reference>